<accession>A0A1F5X3Q9</accession>
<evidence type="ECO:0000313" key="3">
    <source>
        <dbReference type="Proteomes" id="UP000178046"/>
    </source>
</evidence>
<gene>
    <name evidence="2" type="ORF">A2924_01995</name>
</gene>
<dbReference type="GO" id="GO:0003677">
    <property type="term" value="F:DNA binding"/>
    <property type="evidence" value="ECO:0007669"/>
    <property type="project" value="InterPro"/>
</dbReference>
<dbReference type="GO" id="GO:0006313">
    <property type="term" value="P:DNA transposition"/>
    <property type="evidence" value="ECO:0007669"/>
    <property type="project" value="InterPro"/>
</dbReference>
<dbReference type="PANTHER" id="PTHR33360:SF2">
    <property type="entry name" value="TRANSPOSASE FOR INSERTION SEQUENCE ELEMENT IS200"/>
    <property type="match status" value="1"/>
</dbReference>
<evidence type="ECO:0000313" key="2">
    <source>
        <dbReference type="EMBL" id="OGF82529.1"/>
    </source>
</evidence>
<dbReference type="AlphaFoldDB" id="A0A1F5X3Q9"/>
<dbReference type="GO" id="GO:0004803">
    <property type="term" value="F:transposase activity"/>
    <property type="evidence" value="ECO:0007669"/>
    <property type="project" value="InterPro"/>
</dbReference>
<proteinExistence type="predicted"/>
<dbReference type="InterPro" id="IPR002686">
    <property type="entry name" value="Transposase_17"/>
</dbReference>
<comment type="caution">
    <text evidence="2">The sequence shown here is derived from an EMBL/GenBank/DDBJ whole genome shotgun (WGS) entry which is preliminary data.</text>
</comment>
<dbReference type="Proteomes" id="UP000178046">
    <property type="component" value="Unassembled WGS sequence"/>
</dbReference>
<feature type="domain" description="Transposase IS200-like" evidence="1">
    <location>
        <begin position="10"/>
        <end position="131"/>
    </location>
</feature>
<protein>
    <recommendedName>
        <fullName evidence="1">Transposase IS200-like domain-containing protein</fullName>
    </recommendedName>
</protein>
<dbReference type="NCBIfam" id="NF033573">
    <property type="entry name" value="transpos_IS200"/>
    <property type="match status" value="1"/>
</dbReference>
<dbReference type="PANTHER" id="PTHR33360">
    <property type="entry name" value="TRANSPOSASE FOR INSERTION SEQUENCE ELEMENT IS200"/>
    <property type="match status" value="1"/>
</dbReference>
<dbReference type="SMART" id="SM01321">
    <property type="entry name" value="Y1_Tnp"/>
    <property type="match status" value="1"/>
</dbReference>
<organism evidence="2 3">
    <name type="scientific">Candidatus Giovannonibacteria bacterium RIFCSPLOWO2_01_FULL_44_16</name>
    <dbReference type="NCBI Taxonomy" id="1798348"/>
    <lineage>
        <taxon>Bacteria</taxon>
        <taxon>Candidatus Giovannoniibacteriota</taxon>
    </lineage>
</organism>
<dbReference type="EMBL" id="MFIA01000023">
    <property type="protein sequence ID" value="OGF82529.1"/>
    <property type="molecule type" value="Genomic_DNA"/>
</dbReference>
<dbReference type="Pfam" id="PF01797">
    <property type="entry name" value="Y1_Tnp"/>
    <property type="match status" value="1"/>
</dbReference>
<dbReference type="SUPFAM" id="SSF143422">
    <property type="entry name" value="Transposase IS200-like"/>
    <property type="match status" value="1"/>
</dbReference>
<evidence type="ECO:0000259" key="1">
    <source>
        <dbReference type="SMART" id="SM01321"/>
    </source>
</evidence>
<dbReference type="Gene3D" id="3.30.70.1290">
    <property type="entry name" value="Transposase IS200-like"/>
    <property type="match status" value="1"/>
</dbReference>
<name>A0A1F5X3Q9_9BACT</name>
<dbReference type="InterPro" id="IPR036515">
    <property type="entry name" value="Transposase_17_sf"/>
</dbReference>
<reference evidence="2 3" key="1">
    <citation type="journal article" date="2016" name="Nat. Commun.">
        <title>Thousands of microbial genomes shed light on interconnected biogeochemical processes in an aquifer system.</title>
        <authorList>
            <person name="Anantharaman K."/>
            <person name="Brown C.T."/>
            <person name="Hug L.A."/>
            <person name="Sharon I."/>
            <person name="Castelle C.J."/>
            <person name="Probst A.J."/>
            <person name="Thomas B.C."/>
            <person name="Singh A."/>
            <person name="Wilkins M.J."/>
            <person name="Karaoz U."/>
            <person name="Brodie E.L."/>
            <person name="Williams K.H."/>
            <person name="Hubbard S.S."/>
            <person name="Banfield J.F."/>
        </authorList>
    </citation>
    <scope>NUCLEOTIDE SEQUENCE [LARGE SCALE GENOMIC DNA]</scope>
</reference>
<sequence>MAVKHSSHARYDLWYHFAWSTKYRKRIWINPHTQERVKEIFRTIASHYDIELGEVNCRPDHIHLSASTPPRIAPARIPQILKSISTKLLFEEFPWLKKEYWGGEIWIAGYFVRSVGPGVTKETIEKYIREQSEET</sequence>